<evidence type="ECO:0000256" key="1">
    <source>
        <dbReference type="ARBA" id="ARBA00000085"/>
    </source>
</evidence>
<dbReference type="GO" id="GO:0016020">
    <property type="term" value="C:membrane"/>
    <property type="evidence" value="ECO:0007669"/>
    <property type="project" value="InterPro"/>
</dbReference>
<evidence type="ECO:0000256" key="14">
    <source>
        <dbReference type="ARBA" id="ARBA00024827"/>
    </source>
</evidence>
<feature type="region of interest" description="Disordered" evidence="16">
    <location>
        <begin position="352"/>
        <end position="375"/>
    </location>
</feature>
<evidence type="ECO:0000256" key="2">
    <source>
        <dbReference type="ARBA" id="ARBA00001966"/>
    </source>
</evidence>
<keyword evidence="12" id="KW-0902">Two-component regulatory system</keyword>
<feature type="transmembrane region" description="Helical" evidence="17">
    <location>
        <begin position="35"/>
        <end position="55"/>
    </location>
</feature>
<dbReference type="CDD" id="cd16917">
    <property type="entry name" value="HATPase_UhpB-NarQ-NarX-like"/>
    <property type="match status" value="1"/>
</dbReference>
<feature type="transmembrane region" description="Helical" evidence="17">
    <location>
        <begin position="90"/>
        <end position="112"/>
    </location>
</feature>
<dbReference type="GO" id="GO:0005737">
    <property type="term" value="C:cytoplasm"/>
    <property type="evidence" value="ECO:0007669"/>
    <property type="project" value="UniProtKB-SubCell"/>
</dbReference>
<dbReference type="GO" id="GO:0000155">
    <property type="term" value="F:phosphorelay sensor kinase activity"/>
    <property type="evidence" value="ECO:0007669"/>
    <property type="project" value="InterPro"/>
</dbReference>
<dbReference type="PROSITE" id="PS50109">
    <property type="entry name" value="HIS_KIN"/>
    <property type="match status" value="1"/>
</dbReference>
<evidence type="ECO:0000256" key="13">
    <source>
        <dbReference type="ARBA" id="ARBA00023014"/>
    </source>
</evidence>
<keyword evidence="8" id="KW-0808">Transferase</keyword>
<keyword evidence="11" id="KW-0408">Iron</keyword>
<dbReference type="RefSeq" id="WP_025355985.1">
    <property type="nucleotide sequence ID" value="NZ_CP007155.1"/>
</dbReference>
<dbReference type="GO" id="GO:0051539">
    <property type="term" value="F:4 iron, 4 sulfur cluster binding"/>
    <property type="evidence" value="ECO:0007669"/>
    <property type="project" value="UniProtKB-KW"/>
</dbReference>
<dbReference type="InterPro" id="IPR004358">
    <property type="entry name" value="Sig_transdc_His_kin-like_C"/>
</dbReference>
<organism evidence="19 20">
    <name type="scientific">Kutzneria albida DSM 43870</name>
    <dbReference type="NCBI Taxonomy" id="1449976"/>
    <lineage>
        <taxon>Bacteria</taxon>
        <taxon>Bacillati</taxon>
        <taxon>Actinomycetota</taxon>
        <taxon>Actinomycetes</taxon>
        <taxon>Pseudonocardiales</taxon>
        <taxon>Pseudonocardiaceae</taxon>
        <taxon>Kutzneria</taxon>
    </lineage>
</organism>
<dbReference type="SMART" id="SM00387">
    <property type="entry name" value="HATPase_c"/>
    <property type="match status" value="1"/>
</dbReference>
<dbReference type="Pfam" id="PF02518">
    <property type="entry name" value="HATPase_c"/>
    <property type="match status" value="1"/>
</dbReference>
<dbReference type="EC" id="2.7.13.3" evidence="4"/>
<dbReference type="InterPro" id="IPR036890">
    <property type="entry name" value="HATPase_C_sf"/>
</dbReference>
<dbReference type="Gene3D" id="1.20.5.1930">
    <property type="match status" value="1"/>
</dbReference>
<dbReference type="InterPro" id="IPR005467">
    <property type="entry name" value="His_kinase_dom"/>
</dbReference>
<evidence type="ECO:0000256" key="8">
    <source>
        <dbReference type="ARBA" id="ARBA00022679"/>
    </source>
</evidence>
<evidence type="ECO:0000259" key="18">
    <source>
        <dbReference type="PROSITE" id="PS50109"/>
    </source>
</evidence>
<evidence type="ECO:0000256" key="17">
    <source>
        <dbReference type="SAM" id="Phobius"/>
    </source>
</evidence>
<dbReference type="GO" id="GO:0046983">
    <property type="term" value="F:protein dimerization activity"/>
    <property type="evidence" value="ECO:0007669"/>
    <property type="project" value="InterPro"/>
</dbReference>
<evidence type="ECO:0000256" key="5">
    <source>
        <dbReference type="ARBA" id="ARBA00017322"/>
    </source>
</evidence>
<feature type="transmembrane region" description="Helical" evidence="17">
    <location>
        <begin position="124"/>
        <end position="143"/>
    </location>
</feature>
<evidence type="ECO:0000256" key="11">
    <source>
        <dbReference type="ARBA" id="ARBA00023004"/>
    </source>
</evidence>
<comment type="cofactor">
    <cofactor evidence="2">
        <name>[4Fe-4S] cluster</name>
        <dbReference type="ChEBI" id="CHEBI:49883"/>
    </cofactor>
</comment>
<protein>
    <recommendedName>
        <fullName evidence="5">Oxygen sensor histidine kinase NreB</fullName>
        <ecNumber evidence="4">2.7.13.3</ecNumber>
    </recommendedName>
    <alternativeName>
        <fullName evidence="15">Nitrogen regulation protein B</fullName>
    </alternativeName>
</protein>
<evidence type="ECO:0000256" key="12">
    <source>
        <dbReference type="ARBA" id="ARBA00023012"/>
    </source>
</evidence>
<feature type="transmembrane region" description="Helical" evidence="17">
    <location>
        <begin position="62"/>
        <end position="84"/>
    </location>
</feature>
<proteinExistence type="predicted"/>
<evidence type="ECO:0000256" key="6">
    <source>
        <dbReference type="ARBA" id="ARBA00022485"/>
    </source>
</evidence>
<evidence type="ECO:0000256" key="10">
    <source>
        <dbReference type="ARBA" id="ARBA00022777"/>
    </source>
</evidence>
<dbReference type="STRING" id="1449976.KALB_2457"/>
<dbReference type="AlphaFoldDB" id="W5W4Y2"/>
<dbReference type="PANTHER" id="PTHR24421">
    <property type="entry name" value="NITRATE/NITRITE SENSOR PROTEIN NARX-RELATED"/>
    <property type="match status" value="1"/>
</dbReference>
<dbReference type="Gene3D" id="3.30.565.10">
    <property type="entry name" value="Histidine kinase-like ATPase, C-terminal domain"/>
    <property type="match status" value="1"/>
</dbReference>
<dbReference type="EMBL" id="CP007155">
    <property type="protein sequence ID" value="AHH95825.1"/>
    <property type="molecule type" value="Genomic_DNA"/>
</dbReference>
<comment type="catalytic activity">
    <reaction evidence="1">
        <text>ATP + protein L-histidine = ADP + protein N-phospho-L-histidine.</text>
        <dbReference type="EC" id="2.7.13.3"/>
    </reaction>
</comment>
<evidence type="ECO:0000256" key="9">
    <source>
        <dbReference type="ARBA" id="ARBA00022723"/>
    </source>
</evidence>
<comment type="subcellular location">
    <subcellularLocation>
        <location evidence="3">Cytoplasm</location>
    </subcellularLocation>
</comment>
<dbReference type="InterPro" id="IPR011712">
    <property type="entry name" value="Sig_transdc_His_kin_sub3_dim/P"/>
</dbReference>
<evidence type="ECO:0000256" key="15">
    <source>
        <dbReference type="ARBA" id="ARBA00030800"/>
    </source>
</evidence>
<dbReference type="PANTHER" id="PTHR24421:SF62">
    <property type="entry name" value="SENSORY TRANSDUCTION HISTIDINE KINASE"/>
    <property type="match status" value="1"/>
</dbReference>
<keyword evidence="10 19" id="KW-0418">Kinase</keyword>
<dbReference type="SUPFAM" id="SSF55874">
    <property type="entry name" value="ATPase domain of HSP90 chaperone/DNA topoisomerase II/histidine kinase"/>
    <property type="match status" value="1"/>
</dbReference>
<dbReference type="InterPro" id="IPR050482">
    <property type="entry name" value="Sensor_HK_TwoCompSys"/>
</dbReference>
<keyword evidence="7" id="KW-0963">Cytoplasm</keyword>
<dbReference type="Pfam" id="PF07730">
    <property type="entry name" value="HisKA_3"/>
    <property type="match status" value="1"/>
</dbReference>
<dbReference type="KEGG" id="kal:KALB_2457"/>
<dbReference type="InterPro" id="IPR003594">
    <property type="entry name" value="HATPase_dom"/>
</dbReference>
<name>W5W4Y2_9PSEU</name>
<keyword evidence="6" id="KW-0004">4Fe-4S</keyword>
<evidence type="ECO:0000256" key="7">
    <source>
        <dbReference type="ARBA" id="ARBA00022490"/>
    </source>
</evidence>
<dbReference type="GO" id="GO:0046872">
    <property type="term" value="F:metal ion binding"/>
    <property type="evidence" value="ECO:0007669"/>
    <property type="project" value="UniProtKB-KW"/>
</dbReference>
<keyword evidence="17" id="KW-0812">Transmembrane</keyword>
<keyword evidence="20" id="KW-1185">Reference proteome</keyword>
<evidence type="ECO:0000256" key="4">
    <source>
        <dbReference type="ARBA" id="ARBA00012438"/>
    </source>
</evidence>
<dbReference type="InterPro" id="IPR017205">
    <property type="entry name" value="Sig_transdc_His_kinase_ChrS"/>
</dbReference>
<dbReference type="OrthoDB" id="144293at2"/>
<evidence type="ECO:0000313" key="20">
    <source>
        <dbReference type="Proteomes" id="UP000019225"/>
    </source>
</evidence>
<dbReference type="PIRSF" id="PIRSF037434">
    <property type="entry name" value="STHK_ChrS"/>
    <property type="match status" value="1"/>
</dbReference>
<dbReference type="eggNOG" id="COG4585">
    <property type="taxonomic scope" value="Bacteria"/>
</dbReference>
<evidence type="ECO:0000256" key="16">
    <source>
        <dbReference type="SAM" id="MobiDB-lite"/>
    </source>
</evidence>
<dbReference type="HOGENOM" id="CLU_000445_20_15_11"/>
<comment type="function">
    <text evidence="14">Member of the two-component regulatory system NreB/NreC involved in the control of dissimilatory nitrate/nitrite reduction in response to oxygen. NreB functions as a direct oxygen sensor histidine kinase which is autophosphorylated, in the absence of oxygen, probably at the conserved histidine residue, and transfers its phosphate group probably to a conserved aspartate residue of NreC. NreB/NreC activates the expression of the nitrate (narGHJI) and nitrite (nir) reductase operons, as well as the putative nitrate transporter gene narT.</text>
</comment>
<keyword evidence="9" id="KW-0479">Metal-binding</keyword>
<feature type="domain" description="Histidine kinase" evidence="18">
    <location>
        <begin position="286"/>
        <end position="373"/>
    </location>
</feature>
<reference evidence="19 20" key="1">
    <citation type="journal article" date="2014" name="BMC Genomics">
        <title>Complete genome sequence of producer of the glycopeptide antibiotic Aculeximycin Kutzneria albida DSM 43870T, a representative of minor genus of Pseudonocardiaceae.</title>
        <authorList>
            <person name="Rebets Y."/>
            <person name="Tokovenko B."/>
            <person name="Lushchyk I."/>
            <person name="Ruckert C."/>
            <person name="Zaburannyi N."/>
            <person name="Bechthold A."/>
            <person name="Kalinowski J."/>
            <person name="Luzhetskyy A."/>
        </authorList>
    </citation>
    <scope>NUCLEOTIDE SEQUENCE [LARGE SCALE GENOMIC DNA]</scope>
    <source>
        <strain evidence="19">DSM 43870</strain>
    </source>
</reference>
<sequence length="375" mass="39654">MDGRERLIFSSSGYVLLAVSSVLAALMPLSEPHGGLPLTAALVLAAALWLLWTVPGKPSRPLLYYVVLVALIVALTWCNAWFALFGSVGFAHAFGLLSTRFVAVGVAVQAVLSAFVQHPDQGTAWLLIVNVGVPLLYAGLVVGHESEKHKRTNAELAAALAENSGLHAQLLAQAREAGVLDERQRMAQEIHDTLAQGLAGIVTQLQAEDQTGDRAHLATAARLARQSLTEARRSVRALRPEPLEGTRLPEAVGALAADWSRTEGVPAQLHTDGEPWPVPAEVEVALYRVAQEALTNIAKHARASRAGLTLSYLEDQVVLDVRDDGVGFSGQPHGDGFGLTVMRQRVDGVGGRLSVESEPGVGTAISASVPGGRGE</sequence>
<keyword evidence="13" id="KW-0411">Iron-sulfur</keyword>
<dbReference type="PATRIC" id="fig|1449976.3.peg.2459"/>
<dbReference type="Proteomes" id="UP000019225">
    <property type="component" value="Chromosome"/>
</dbReference>
<keyword evidence="17" id="KW-1133">Transmembrane helix</keyword>
<accession>W5W4Y2</accession>
<keyword evidence="17" id="KW-0472">Membrane</keyword>
<dbReference type="PRINTS" id="PR00344">
    <property type="entry name" value="BCTRLSENSOR"/>
</dbReference>
<feature type="transmembrane region" description="Helical" evidence="17">
    <location>
        <begin position="7"/>
        <end position="29"/>
    </location>
</feature>
<evidence type="ECO:0000313" key="19">
    <source>
        <dbReference type="EMBL" id="AHH95825.1"/>
    </source>
</evidence>
<gene>
    <name evidence="19" type="ORF">KALB_2457</name>
</gene>
<evidence type="ECO:0000256" key="3">
    <source>
        <dbReference type="ARBA" id="ARBA00004496"/>
    </source>
</evidence>